<organism evidence="2 3">
    <name type="scientific">Rheinheimera baltica</name>
    <dbReference type="NCBI Taxonomy" id="67576"/>
    <lineage>
        <taxon>Bacteria</taxon>
        <taxon>Pseudomonadati</taxon>
        <taxon>Pseudomonadota</taxon>
        <taxon>Gammaproteobacteria</taxon>
        <taxon>Chromatiales</taxon>
        <taxon>Chromatiaceae</taxon>
        <taxon>Rheinheimera</taxon>
    </lineage>
</organism>
<gene>
    <name evidence="2" type="ORF">ORJ04_19725</name>
</gene>
<dbReference type="EMBL" id="JAPJDZ010000107">
    <property type="protein sequence ID" value="MDP5138181.1"/>
    <property type="molecule type" value="Genomic_DNA"/>
</dbReference>
<protein>
    <submittedName>
        <fullName evidence="2">Uncharacterized protein</fullName>
    </submittedName>
</protein>
<accession>A0ABT9I5F8</accession>
<dbReference type="Proteomes" id="UP001231109">
    <property type="component" value="Unassembled WGS sequence"/>
</dbReference>
<evidence type="ECO:0000313" key="3">
    <source>
        <dbReference type="Proteomes" id="UP001231109"/>
    </source>
</evidence>
<name>A0ABT9I5F8_9GAMM</name>
<feature type="non-terminal residue" evidence="2">
    <location>
        <position position="75"/>
    </location>
</feature>
<evidence type="ECO:0000313" key="2">
    <source>
        <dbReference type="EMBL" id="MDP5138181.1"/>
    </source>
</evidence>
<sequence>MYVIQTTTIATLAILLNLSGLANAAEKTRSADVVAPLAYRHMHEPIGTVRQIYDGKLYPDIQVNTFRNIDRLFPT</sequence>
<reference evidence="2 3" key="1">
    <citation type="submission" date="2022-11" db="EMBL/GenBank/DDBJ databases">
        <title>Viruses from the air-sea interface of a natural surface slick.</title>
        <authorList>
            <person name="Rahlff J."/>
            <person name="Holmfeldt K."/>
        </authorList>
    </citation>
    <scope>NUCLEOTIDE SEQUENCE [LARGE SCALE GENOMIC DNA]</scope>
    <source>
        <strain evidence="2 3">SMS4</strain>
    </source>
</reference>
<proteinExistence type="predicted"/>
<keyword evidence="1" id="KW-0732">Signal</keyword>
<keyword evidence="3" id="KW-1185">Reference proteome</keyword>
<evidence type="ECO:0000256" key="1">
    <source>
        <dbReference type="SAM" id="SignalP"/>
    </source>
</evidence>
<comment type="caution">
    <text evidence="2">The sequence shown here is derived from an EMBL/GenBank/DDBJ whole genome shotgun (WGS) entry which is preliminary data.</text>
</comment>
<feature type="chain" id="PRO_5046981969" evidence="1">
    <location>
        <begin position="25"/>
        <end position="75"/>
    </location>
</feature>
<feature type="signal peptide" evidence="1">
    <location>
        <begin position="1"/>
        <end position="24"/>
    </location>
</feature>